<dbReference type="PANTHER" id="PTHR42932:SF1">
    <property type="entry name" value="GENERAL STRESS PROTEIN 20U"/>
    <property type="match status" value="1"/>
</dbReference>
<dbReference type="PIRSF" id="PIRSF005900">
    <property type="entry name" value="Dps"/>
    <property type="match status" value="1"/>
</dbReference>
<dbReference type="GO" id="GO:0008199">
    <property type="term" value="F:ferric iron binding"/>
    <property type="evidence" value="ECO:0007669"/>
    <property type="project" value="InterPro"/>
</dbReference>
<dbReference type="GO" id="GO:0016722">
    <property type="term" value="F:oxidoreductase activity, acting on metal ions"/>
    <property type="evidence" value="ECO:0007669"/>
    <property type="project" value="InterPro"/>
</dbReference>
<comment type="similarity">
    <text evidence="1 2">Belongs to the Dps family.</text>
</comment>
<reference evidence="4 5" key="1">
    <citation type="submission" date="2019-07" db="EMBL/GenBank/DDBJ databases">
        <title>The draft genome sequence of Aquimarina algiphila M91.</title>
        <authorList>
            <person name="Meng X."/>
        </authorList>
    </citation>
    <scope>NUCLEOTIDE SEQUENCE [LARGE SCALE GENOMIC DNA]</scope>
    <source>
        <strain evidence="4 5">M91</strain>
    </source>
</reference>
<evidence type="ECO:0000259" key="3">
    <source>
        <dbReference type="Pfam" id="PF00210"/>
    </source>
</evidence>
<proteinExistence type="inferred from homology"/>
<dbReference type="InterPro" id="IPR023188">
    <property type="entry name" value="DPS_DNA-bd_CS"/>
</dbReference>
<evidence type="ECO:0000313" key="4">
    <source>
        <dbReference type="EMBL" id="TSE09138.1"/>
    </source>
</evidence>
<dbReference type="OrthoDB" id="9797023at2"/>
<dbReference type="InterPro" id="IPR002177">
    <property type="entry name" value="DPS_DNA-bd"/>
</dbReference>
<dbReference type="PRINTS" id="PR01346">
    <property type="entry name" value="HELNAPAPROT"/>
</dbReference>
<keyword evidence="5" id="KW-1185">Reference proteome</keyword>
<dbReference type="EMBL" id="VLNR01000016">
    <property type="protein sequence ID" value="TSE09138.1"/>
    <property type="molecule type" value="Genomic_DNA"/>
</dbReference>
<dbReference type="Proteomes" id="UP000318833">
    <property type="component" value="Unassembled WGS sequence"/>
</dbReference>
<name>A0A554VLS8_9FLAO</name>
<dbReference type="SUPFAM" id="SSF47240">
    <property type="entry name" value="Ferritin-like"/>
    <property type="match status" value="1"/>
</dbReference>
<organism evidence="4 5">
    <name type="scientific">Aquimarina algiphila</name>
    <dbReference type="NCBI Taxonomy" id="2047982"/>
    <lineage>
        <taxon>Bacteria</taxon>
        <taxon>Pseudomonadati</taxon>
        <taxon>Bacteroidota</taxon>
        <taxon>Flavobacteriia</taxon>
        <taxon>Flavobacteriales</taxon>
        <taxon>Flavobacteriaceae</taxon>
        <taxon>Aquimarina</taxon>
    </lineage>
</organism>
<dbReference type="InterPro" id="IPR009078">
    <property type="entry name" value="Ferritin-like_SF"/>
</dbReference>
<dbReference type="RefSeq" id="WP_143916313.1">
    <property type="nucleotide sequence ID" value="NZ_CANMIK010000016.1"/>
</dbReference>
<accession>A0A554VLS8</accession>
<protein>
    <submittedName>
        <fullName evidence="4">DNA starvation/stationary phase protection protein</fullName>
    </submittedName>
</protein>
<evidence type="ECO:0000256" key="1">
    <source>
        <dbReference type="ARBA" id="ARBA00009497"/>
    </source>
</evidence>
<evidence type="ECO:0000313" key="5">
    <source>
        <dbReference type="Proteomes" id="UP000318833"/>
    </source>
</evidence>
<sequence length="168" mass="19876">MNYLNMNEKKLLPVVLELNILLADYNIYYQKLRGFHWNILGKNFFDLHNKFEELYNDAKIKIDEIAERILTLQHHPVSQFKEYIKMATVEEIIPLMKDTEMVEELLRDHKKILAQMRIILMHAEEVTDEGTIDMIGAYIGELEKSSWMLNAWSKNTSDQLDTSMIKQV</sequence>
<feature type="domain" description="Ferritin/DPS" evidence="3">
    <location>
        <begin position="17"/>
        <end position="155"/>
    </location>
</feature>
<dbReference type="AlphaFoldDB" id="A0A554VLS8"/>
<comment type="caution">
    <text evidence="4">The sequence shown here is derived from an EMBL/GenBank/DDBJ whole genome shotgun (WGS) entry which is preliminary data.</text>
</comment>
<dbReference type="Pfam" id="PF00210">
    <property type="entry name" value="Ferritin"/>
    <property type="match status" value="1"/>
</dbReference>
<evidence type="ECO:0000256" key="2">
    <source>
        <dbReference type="RuleBase" id="RU003875"/>
    </source>
</evidence>
<dbReference type="InterPro" id="IPR008331">
    <property type="entry name" value="Ferritin_DPS_dom"/>
</dbReference>
<dbReference type="PANTHER" id="PTHR42932">
    <property type="entry name" value="GENERAL STRESS PROTEIN 20U"/>
    <property type="match status" value="1"/>
</dbReference>
<dbReference type="PROSITE" id="PS00818">
    <property type="entry name" value="DPS_1"/>
    <property type="match status" value="1"/>
</dbReference>
<dbReference type="CDD" id="cd01043">
    <property type="entry name" value="DPS"/>
    <property type="match status" value="1"/>
</dbReference>
<dbReference type="Gene3D" id="1.20.1260.10">
    <property type="match status" value="1"/>
</dbReference>
<dbReference type="InterPro" id="IPR012347">
    <property type="entry name" value="Ferritin-like"/>
</dbReference>
<gene>
    <name evidence="4" type="ORF">FOF46_09715</name>
</gene>